<feature type="compositionally biased region" description="Low complexity" evidence="3">
    <location>
        <begin position="3412"/>
        <end position="3426"/>
    </location>
</feature>
<evidence type="ECO:0000313" key="8">
    <source>
        <dbReference type="EMBL" id="KAE9347018.1"/>
    </source>
</evidence>
<feature type="compositionally biased region" description="Basic and acidic residues" evidence="3">
    <location>
        <begin position="70"/>
        <end position="82"/>
    </location>
</feature>
<feature type="domain" description="B30.2/SPRY" evidence="5">
    <location>
        <begin position="942"/>
        <end position="1126"/>
    </location>
</feature>
<dbReference type="SUPFAM" id="SSF159034">
    <property type="entry name" value="Mib/herc2 domain-like"/>
    <property type="match status" value="1"/>
</dbReference>
<feature type="region of interest" description="Disordered" evidence="3">
    <location>
        <begin position="2410"/>
        <end position="2480"/>
    </location>
</feature>
<dbReference type="PROSITE" id="PS51416">
    <property type="entry name" value="MIB_HERC2"/>
    <property type="match status" value="1"/>
</dbReference>
<sequence>MSSSSSARAKQTRLLRQASVLHELQESQEKDSLDGRYARLMTELAALCSDRSNVITAESLQFFAASGRAEPVKLERAPERAADTQQKAASSTSSSKQDDLLSADAARRQRVEELTRFFMEAKSDIEFALGGGREFHEAKHKDKEAESERDDERDEAADDDDDKDDALDPEKRLAKLHARLLKDKLDNRVYNVMLGQIREQDPALYGAILCHPLVTGVDPKKDKKKKKKRKDRERKEKQPSQTGIGAGMLTPDLTAEPLSEEDMKMNISRFVAKSIAEGSLQGLMLAAKLVLSFLDHQNKANEVVPPTFPLASHLRVLRGEKAPEYKAKKTSTTAASASAAKEVTTPTKADQTMADTTLESAEGNFESDLQSVVLEAAASAEMDLDSDSGSIAKLRARLSRFGDDGDDGDDDDEDDDERGEGEDSLGGEGVDEDALMARAIALSLSPEVNLRDQNTSADAPSTPKSENKPDEEATGENELPVVKNRPEKFTAEELQELGPFTLPGDHVADVDGATVVMALIAQMTKLCMEYLKSCQEGVLPNKSPVQPHPLTFMLLNSLLRDLHASASPRSRWPENPNWVAKWHLFSSCSMLSLFRVLEVHFFHVEVMGIAPASVGLGQIPKLNSQRHEGASEGGNPLLESLKSLVLNYISLENPQDYPEQDVIGSIIFSTPAACSPVDVQNAAAYYYARIREEATAVWVRAFAIFYDGQKERHMLLASRLAECLKLARTGEQGVEWKFHQLDILCARLALPDMAQLFVPTCVDVIEHDSKTERGQKDQNASDPSVKPIDDGALQNAASKTGKIKAKWNPAVIRTSLESGSLSPRCLYDYISGHGPPGLLDTIMDISGSGPSDEALNADTLASAYEEMWDMGRKQKVEALECINRLPSLIDLLRESILSTGWYNFSFKDNYELVHAPLLPLLEKEGDSSRTPALNARIVLLRSLQDLMIQRLGGSRGDEPPALEFDSSRCAETMTLSDGNRTAKQYTAKQWGMVMATTGCPPNTGIHEWGVRLDRCEKGHIFLGVCTRDASVATYVGGDRQGWGLIGTRALWHARSKVRGDYGDGFTTGSVVRVRLNTDSGALSFGVGDSDWGIAFDGLTQHGTLYPAIGLYQRDDQVTILPVQPTADTNFAASSSGEMMEPKGVVIPAVLKPFLHHAGALLESCCTHLSNPALNDLNISSEQQTALTEVQKYERIRDYDRLVSSYPLLFSMVTPLISSLSLIRNYHGLSSTLAMTFVPWCIQTMQCIERVNQALRTLAPSSEDGDNISPGNLVLSVAGEWELKSMAAGNIPAQQYHLTLSQGKDGSMQGRSSGSFTTVTLNGIARGTKVSFVETWRQGGTCLVEGRLRADGTVFTGSYEDTKSHTSGCIVGNKILQDAKDTDGRQWVSNQLVILEMVIANLLGYFGHALTSLENDDLLVDNVATAALSLDEGVKSDASESDDGDVSKLTSSECSIDEYDEWVNSNLLEGGLPLDTVQTHLKSVLERSSEISGFGSATAAGSLPVLTDATRTWMQFVLPKTLSALLPNVDSTPVAGARVNNAFLKDLIENHGEAAALDRWVSKHVGESPFVRLGGEPMKATRRTVCAAMIWHSGSLGSIKKHIENSPSNFADSDVRPHDNLMHIWRAAQRVIEWAIRAKNSMGSSYSVVAGLVIRKAQFLLEIEPSAKALAAAEAVFTLTSVDSGAQRIASKSAVYECAERIYSEVLVQVARFVEAPIRVSTLQSRMLSNCTAAFLRTIGMLSFRNFVGDSGSHHRGVLTAERHEVIQSSFALSSALQWLSPTLADFKTNGSRGSSLGKDFGDFGVSVVPAASAGSPGVTTESSHYLSGLGGCGKHLKSDLRDSFESLYGYLSASLSRATWAHDADLQLVILLAWGIIIQPDDHSFLSRVGIFRVLQTVLDEARGSSDMTLTEGSVGPSRTSPDDAVLISEKKKKIVQAALKVVHLLAAQVAHASDTADGLLSASDLPSTPGLSLGSIPLLRKPSGPETLGKSVFHMLYTELKNSLEQMRQTRGDMTVNAPPTAFVTDPTQSGDPSTLGSEVEFGDGLNDAQEYCYQICSLLYSVSGSPVCRSHLSSSRWLRLLLALVDVNSPQIQRRILKLLRRLLPSLDPSSIRVRYDEVESFDMDSDDDYDADGQDEPDHASTLINFFVGIVGLNNPPSVAEVLLRRLSNSSNPGKTDSSAPAEDSGFSAGGLAAEVVLLLRSLYESDKWADYLNRAIAEALSSIPQICVTEQESAVTETADSDVEMEDMSKEIPSLEVWNAQTSSYVKALSALCILDGHIEGLHVGGTVKIMPRSGSSLQEIAFRGARGVIVAYEPEKSAAEVLLRGGRADENSSQQQPLISSRSIPTRPVRVPIEDLFAVPEVELPNNAFSDTVLKSLLVERFPYFLAEVKKSLMEVNIMDALNEADEEGGNDGDSEDDDDMSNDGSSSPSAMDSEMPSSAGVDESDVEATGSPRPQKNIAESSLPTEPTDAMAEMEKESRLHRMLLCQHGLRASATLLKNDYCAATFIRGVGSRGLKDLLTVAISETPTTAGVGDISSLEESWLMLWSRWYAIRSAHAAPSPPEDTNKGKSKTNESVEADSSSPGPMVQQMMEMGFPKEWCDVALARCSQNVEAAINFCFEHSSDMERLVAEHRSTRGSSADGSSRSSRKDDFEAISPLLEQLSEMGFPFNWCKKALAANRNNVDAALTWILSNGEALEAEDRRDEEAKLRPSGEDATDGNVPSTIPEGEDTVLMPNPLRAVSGQACIGEHDLMVEGLVGGGFASVGAPDCLVSSGRWYYEAILHTNGCIQIGWADVAFCGAADRGDGVGDGAHSWAYDGWRQQRWHGRSSPWGSKWKQGDVIGCGIDADAGTIIFSLNGKMRSANMGVAFRAIDFARGVYPCASFNRRERLQFNLGGSPFKYPPPPGFQPILNVLSESYDLTSVPKGFDVIGSREDCLEENIGEENYSNDTRYFARDMHPSMLRSSGHSRSSGFASGSGVTKADALAEIKALPDNRVYVELLVVTRSLAILQARRALLTLLAKWPTAVVGPFSVSAFLSGGDTLRATTESEDSARFIDFIKLIASLSALHVSNALPSASLSLPDGDALHLLDSGATGRYALGLLSGVVQSALNNTLSTITAKTYDPNSLVDTILSCISSEVKRASQRQYTRIPWNSSEAAITATLLQITAETGQTWSDKEVLNHPNLFFAEWISGLLLESLEEHKERLSPPVHDQIRQQLLQAWMSSLKSPSMCVKERGATILAGILQDILPKTFGIANKSEIEMIDDQTKLRLKSALDALPLQRLVDLSQERILREYPNVPVCSKYVQSLVELVSAAGLVMSAVGQSTDKLFGSSSSQQLQACKRIEADLDPIDKKEYEEVMAAKKILQAQQAAEEAVKQEKLAAERAAVAEAGVERDSSSSLGDSNATTNNDDAAAQSNEEDISAARGSGVTNMEVDNSDSEEAPDITLSAIANMVTEDSDVMAATAAIVGSGDRLAINGPGRRTKLPMPELLQEKADTTFEFRLPEEDPIFDTSMLNSQEIDVLEAAKRGIMGEEPRGWKHGNDVGVLADFHTQLWSGTLTQFRLRQKQEESNQPELKVGCKVIRGPNWKWRDQDGGEGSVGVVEGVSPWSGVDGEGMSVRWPNDSLYTYRWGADGNFDLIHVEVDEEGNITHQHPTPKAKQEDEGSFGSELHLGVLLYLFVDEEDMAAVKPGATKVAGLMEWPDYGAVVRVVGMRYPDGSLCIQELQLTRGNPDMGWMLRFGTEKWQPGTKYMLQPFKTQDSPRATTTDDTSTVDTLRGEYTHTGVKDGELVEIRGELQVSTKYLFTMDQHNHFSTLGISSDGLSVTCHSGESRNLALGTVGFTTGVHYWEVHVEQAEFGSVFIGVCEKAGPPGSQAALSSRLNRWHGWGFVNFRATYHNSTERIYGDHFNASDTIGVRLDMEQGKLSFFMDGIKFGEHIVSDLGVAFENMKGERNSRTLYPCIGMRKGGDRVTLNQKWVSMPGVSPRQILSDAVDVSKALHSWYVSIQQGKASATAGSSSGTSSPATRGTEGMTSHAITDINSTIKLPETLLRESWSEWKRWGDNHWQRCHVRPRGISVDFDTSPAACIRVSNAAGLGAPFLAGDRVRICSKYGQELNQPEEAVILGVYREFLWYRTETQGNEGADEGRAWAWYWSPSELPELLLIRRGGKDMTLIENSAMDMSDYESAPEHRPFKPRSTLEERARTDFDAFVELATSAHTTTSDMQLVERLNAYCAAIGLDVTNLSITDVVTPEEDEGNASSESGRSRARSLVVDDYFTSPALKNITGPELRARTAVLRVLNSKILRVLPTIAIEPDDGTSAQPIEVSSNSGRSNGSTRRSSEILSMSLKLRSLRRLVFTSTKRAFWDDVLRATTTSTPLPSDEYEDPREIRVIRINRIQAQASKLSLLSQPGDRLRRSVFGQLYREMRAWSDSFFRRAYCGKGHGGQRRAFKVKFLGEGVNDYGGPYRAVFEQIVDELQMDNVELAKGEQGLLPLLIPCPNRRSGTGSNQDKFLLNPSCGTALLANGPMALDLHRFLGKLIGTAVRHGLQMGLDLPALVWRPLAGLEVSRAHLESVDVATANNLNRVEELGTDTETAAEEAGEVLGYLTLSTTLSDGVEVPLVPQGEKMAVTLANRELYVQLVEKTRLTESSQQLAALKDGLASVLPMELAPLFTPRELEVLICGRREVDVDLLRQCTEYSEGADEAMPHVQHFWEVLREMTSEERTSFLRFVWARSRMPNSAKDFPMNFKLQAAHDPGAMGQPDLYLPHAQTCFFALRLPAYTSKEVLRTKLLYAIQNSPNMDADVRLHNAEGWADA</sequence>
<keyword evidence="9" id="KW-1185">Reference proteome</keyword>
<proteinExistence type="predicted"/>
<dbReference type="InterPro" id="IPR010606">
    <property type="entry name" value="Mib_Herc2"/>
</dbReference>
<feature type="region of interest" description="Disordered" evidence="3">
    <location>
        <begin position="2637"/>
        <end position="2656"/>
    </location>
</feature>
<evidence type="ECO:0000256" key="2">
    <source>
        <dbReference type="PROSITE-ProRule" id="PRU00104"/>
    </source>
</evidence>
<comment type="caution">
    <text evidence="8">The sequence shown here is derived from an EMBL/GenBank/DDBJ whole genome shotgun (WGS) entry which is preliminary data.</text>
</comment>
<dbReference type="InterPro" id="IPR009060">
    <property type="entry name" value="UBA-like_sf"/>
</dbReference>
<name>A0A6A4FN92_9STRA</name>
<feature type="region of interest" description="Disordered" evidence="3">
    <location>
        <begin position="4025"/>
        <end position="4046"/>
    </location>
</feature>
<feature type="compositionally biased region" description="Low complexity" evidence="3">
    <location>
        <begin position="2642"/>
        <end position="2651"/>
    </location>
</feature>
<dbReference type="CDD" id="cd11709">
    <property type="entry name" value="SPRY"/>
    <property type="match status" value="3"/>
</dbReference>
<dbReference type="SMART" id="SM00165">
    <property type="entry name" value="UBA"/>
    <property type="match status" value="2"/>
</dbReference>
<dbReference type="InterPro" id="IPR001870">
    <property type="entry name" value="B30.2/SPRY"/>
</dbReference>
<organism evidence="8 9">
    <name type="scientific">Phytophthora rubi</name>
    <dbReference type="NCBI Taxonomy" id="129364"/>
    <lineage>
        <taxon>Eukaryota</taxon>
        <taxon>Sar</taxon>
        <taxon>Stramenopiles</taxon>
        <taxon>Oomycota</taxon>
        <taxon>Peronosporomycetes</taxon>
        <taxon>Peronosporales</taxon>
        <taxon>Peronosporaceae</taxon>
        <taxon>Phytophthora</taxon>
    </lineage>
</organism>
<feature type="region of interest" description="Disordered" evidence="3">
    <location>
        <begin position="769"/>
        <end position="791"/>
    </location>
</feature>
<dbReference type="EMBL" id="QXFT01000330">
    <property type="protein sequence ID" value="KAE9347018.1"/>
    <property type="molecule type" value="Genomic_DNA"/>
</dbReference>
<feature type="region of interest" description="Disordered" evidence="3">
    <location>
        <begin position="2563"/>
        <end position="2594"/>
    </location>
</feature>
<protein>
    <recommendedName>
        <fullName evidence="10">B30.2/SPRY domain-containing protein</fullName>
    </recommendedName>
</protein>
<dbReference type="Pfam" id="PF22562">
    <property type="entry name" value="UBA_7"/>
    <property type="match status" value="2"/>
</dbReference>
<feature type="compositionally biased region" description="Polar residues" evidence="3">
    <location>
        <begin position="451"/>
        <end position="464"/>
    </location>
</feature>
<feature type="domain" description="UBA" evidence="4">
    <location>
        <begin position="2655"/>
        <end position="2699"/>
    </location>
</feature>
<evidence type="ECO:0000259" key="6">
    <source>
        <dbReference type="PROSITE" id="PS50237"/>
    </source>
</evidence>
<dbReference type="PROSITE" id="PS50030">
    <property type="entry name" value="UBA"/>
    <property type="match status" value="2"/>
</dbReference>
<feature type="compositionally biased region" description="Acidic residues" evidence="3">
    <location>
        <begin position="2410"/>
        <end position="2427"/>
    </location>
</feature>
<feature type="compositionally biased region" description="Basic and acidic residues" evidence="3">
    <location>
        <begin position="2570"/>
        <end position="2580"/>
    </location>
</feature>
<feature type="region of interest" description="Disordered" evidence="3">
    <location>
        <begin position="400"/>
        <end position="432"/>
    </location>
</feature>
<dbReference type="PROSITE" id="PS50188">
    <property type="entry name" value="B302_SPRY"/>
    <property type="match status" value="3"/>
</dbReference>
<dbReference type="InterPro" id="IPR003877">
    <property type="entry name" value="SPRY_dom"/>
</dbReference>
<dbReference type="InterPro" id="IPR042469">
    <property type="entry name" value="HECTD3"/>
</dbReference>
<feature type="compositionally biased region" description="Acidic residues" evidence="3">
    <location>
        <begin position="404"/>
        <end position="432"/>
    </location>
</feature>
<dbReference type="InterPro" id="IPR015940">
    <property type="entry name" value="UBA"/>
</dbReference>
<feature type="region of interest" description="Disordered" evidence="3">
    <location>
        <begin position="446"/>
        <end position="480"/>
    </location>
</feature>
<dbReference type="Gene3D" id="3.30.2160.10">
    <property type="entry name" value="Hect, E3 ligase catalytic domain"/>
    <property type="match status" value="1"/>
</dbReference>
<dbReference type="GO" id="GO:0004842">
    <property type="term" value="F:ubiquitin-protein transferase activity"/>
    <property type="evidence" value="ECO:0007669"/>
    <property type="project" value="InterPro"/>
</dbReference>
<feature type="compositionally biased region" description="Basic residues" evidence="3">
    <location>
        <begin position="222"/>
        <end position="232"/>
    </location>
</feature>
<dbReference type="SMART" id="SM00449">
    <property type="entry name" value="SPRY"/>
    <property type="match status" value="3"/>
</dbReference>
<feature type="domain" description="MIB/HERC2" evidence="7">
    <location>
        <begin position="3578"/>
        <end position="3655"/>
    </location>
</feature>
<dbReference type="SUPFAM" id="SSF56204">
    <property type="entry name" value="Hect, E3 ligase catalytic domain"/>
    <property type="match status" value="1"/>
</dbReference>
<dbReference type="Pfam" id="PF06701">
    <property type="entry name" value="MIB_HERC2"/>
    <property type="match status" value="1"/>
</dbReference>
<dbReference type="PROSITE" id="PS50237">
    <property type="entry name" value="HECT"/>
    <property type="match status" value="1"/>
</dbReference>
<feature type="region of interest" description="Disordered" evidence="3">
    <location>
        <begin position="70"/>
        <end position="103"/>
    </location>
</feature>
<feature type="compositionally biased region" description="Low complexity" evidence="3">
    <location>
        <begin position="2428"/>
        <end position="2445"/>
    </location>
</feature>
<accession>A0A6A4FN92</accession>
<feature type="compositionally biased region" description="Basic and acidic residues" evidence="3">
    <location>
        <begin position="136"/>
        <end position="146"/>
    </location>
</feature>
<dbReference type="Gene3D" id="2.30.30.40">
    <property type="entry name" value="SH3 Domains"/>
    <property type="match status" value="1"/>
</dbReference>
<feature type="compositionally biased region" description="Low complexity" evidence="3">
    <location>
        <begin position="4025"/>
        <end position="4041"/>
    </location>
</feature>
<feature type="region of interest" description="Disordered" evidence="3">
    <location>
        <begin position="4331"/>
        <end position="4353"/>
    </location>
</feature>
<dbReference type="PANTHER" id="PTHR46654">
    <property type="entry name" value="E3 UBIQUITIN-PROTEIN LIGASE HECTD3"/>
    <property type="match status" value="1"/>
</dbReference>
<dbReference type="Gene3D" id="1.10.8.10">
    <property type="entry name" value="DNA helicase RuvA subunit, C-terminal domain"/>
    <property type="match status" value="2"/>
</dbReference>
<feature type="compositionally biased region" description="Polar residues" evidence="3">
    <location>
        <begin position="2458"/>
        <end position="2471"/>
    </location>
</feature>
<feature type="compositionally biased region" description="Acidic residues" evidence="3">
    <location>
        <begin position="147"/>
        <end position="165"/>
    </location>
</feature>
<dbReference type="Gene3D" id="2.60.120.920">
    <property type="match status" value="3"/>
</dbReference>
<dbReference type="Gene3D" id="3.30.2410.10">
    <property type="entry name" value="Hect, E3 ligase catalytic domain"/>
    <property type="match status" value="1"/>
</dbReference>
<feature type="compositionally biased region" description="Basic and acidic residues" evidence="3">
    <location>
        <begin position="2706"/>
        <end position="2719"/>
    </location>
</feature>
<dbReference type="FunFam" id="2.30.30.40:FF:000264">
    <property type="entry name" value="HECT E3 ubiquitin ligase"/>
    <property type="match status" value="1"/>
</dbReference>
<gene>
    <name evidence="8" type="ORF">PR003_g7132</name>
</gene>
<feature type="region of interest" description="Disordered" evidence="3">
    <location>
        <begin position="216"/>
        <end position="251"/>
    </location>
</feature>
<evidence type="ECO:0000259" key="4">
    <source>
        <dbReference type="PROSITE" id="PS50030"/>
    </source>
</evidence>
<dbReference type="CDD" id="cd14306">
    <property type="entry name" value="UBA_VP13D"/>
    <property type="match status" value="2"/>
</dbReference>
<feature type="domain" description="B30.2/SPRY" evidence="5">
    <location>
        <begin position="2705"/>
        <end position="2906"/>
    </location>
</feature>
<feature type="region of interest" description="Disordered" evidence="3">
    <location>
        <begin position="2706"/>
        <end position="2728"/>
    </location>
</feature>
<dbReference type="PANTHER" id="PTHR46654:SF1">
    <property type="entry name" value="E3 UBIQUITIN-PROTEIN LIGASE HECTD3"/>
    <property type="match status" value="1"/>
</dbReference>
<feature type="region of interest" description="Disordered" evidence="3">
    <location>
        <begin position="3397"/>
        <end position="3452"/>
    </location>
</feature>
<dbReference type="SMART" id="SM00119">
    <property type="entry name" value="HECTc"/>
    <property type="match status" value="1"/>
</dbReference>
<feature type="domain" description="B30.2/SPRY" evidence="5">
    <location>
        <begin position="3796"/>
        <end position="3992"/>
    </location>
</feature>
<feature type="domain" description="UBA" evidence="4">
    <location>
        <begin position="2583"/>
        <end position="2627"/>
    </location>
</feature>
<dbReference type="InterPro" id="IPR043136">
    <property type="entry name" value="B30.2/SPRY_sf"/>
</dbReference>
<evidence type="ECO:0000256" key="1">
    <source>
        <dbReference type="ARBA" id="ARBA00022786"/>
    </source>
</evidence>
<dbReference type="SUPFAM" id="SSF46934">
    <property type="entry name" value="UBA-like"/>
    <property type="match status" value="2"/>
</dbReference>
<evidence type="ECO:0000259" key="5">
    <source>
        <dbReference type="PROSITE" id="PS50188"/>
    </source>
</evidence>
<feature type="compositionally biased region" description="Low complexity" evidence="3">
    <location>
        <begin position="4340"/>
        <end position="4353"/>
    </location>
</feature>
<dbReference type="InterPro" id="IPR037252">
    <property type="entry name" value="Mib_Herc2_sf"/>
</dbReference>
<feature type="region of interest" description="Disordered" evidence="3">
    <location>
        <begin position="136"/>
        <end position="168"/>
    </location>
</feature>
<evidence type="ECO:0000256" key="3">
    <source>
        <dbReference type="SAM" id="MobiDB-lite"/>
    </source>
</evidence>
<dbReference type="SUPFAM" id="SSF49899">
    <property type="entry name" value="Concanavalin A-like lectins/glucanases"/>
    <property type="match status" value="3"/>
</dbReference>
<dbReference type="Gene3D" id="3.90.1750.10">
    <property type="entry name" value="Hect, E3 ligase catalytic domains"/>
    <property type="match status" value="1"/>
</dbReference>
<dbReference type="Proteomes" id="UP000434957">
    <property type="component" value="Unassembled WGS sequence"/>
</dbReference>
<evidence type="ECO:0008006" key="10">
    <source>
        <dbReference type="Google" id="ProtNLM"/>
    </source>
</evidence>
<dbReference type="InterPro" id="IPR000569">
    <property type="entry name" value="HECT_dom"/>
</dbReference>
<dbReference type="GO" id="GO:0016567">
    <property type="term" value="P:protein ubiquitination"/>
    <property type="evidence" value="ECO:0007669"/>
    <property type="project" value="InterPro"/>
</dbReference>
<dbReference type="Pfam" id="PF00632">
    <property type="entry name" value="HECT"/>
    <property type="match status" value="1"/>
</dbReference>
<dbReference type="InterPro" id="IPR013320">
    <property type="entry name" value="ConA-like_dom_sf"/>
</dbReference>
<feature type="compositionally biased region" description="Low complexity" evidence="3">
    <location>
        <begin position="83"/>
        <end position="95"/>
    </location>
</feature>
<dbReference type="GO" id="GO:0046872">
    <property type="term" value="F:metal ion binding"/>
    <property type="evidence" value="ECO:0007669"/>
    <property type="project" value="InterPro"/>
</dbReference>
<evidence type="ECO:0000259" key="7">
    <source>
        <dbReference type="PROSITE" id="PS51416"/>
    </source>
</evidence>
<feature type="active site" description="Glycyl thioester intermediate" evidence="2">
    <location>
        <position position="4787"/>
    </location>
</feature>
<reference evidence="8 9" key="1">
    <citation type="submission" date="2018-08" db="EMBL/GenBank/DDBJ databases">
        <title>Genomic investigation of the strawberry pathogen Phytophthora fragariae indicates pathogenicity is determined by transcriptional variation in three key races.</title>
        <authorList>
            <person name="Adams T.M."/>
            <person name="Armitage A.D."/>
            <person name="Sobczyk M.K."/>
            <person name="Bates H.J."/>
            <person name="Dunwell J.M."/>
            <person name="Nellist C.F."/>
            <person name="Harrison R.J."/>
        </authorList>
    </citation>
    <scope>NUCLEOTIDE SEQUENCE [LARGE SCALE GENOMIC DNA]</scope>
    <source>
        <strain evidence="8 9">SCRP333</strain>
    </source>
</reference>
<dbReference type="InterPro" id="IPR041969">
    <property type="entry name" value="VP13D_UBA"/>
</dbReference>
<evidence type="ECO:0000313" key="9">
    <source>
        <dbReference type="Proteomes" id="UP000434957"/>
    </source>
</evidence>
<dbReference type="InterPro" id="IPR035983">
    <property type="entry name" value="Hect_E3_ubiquitin_ligase"/>
</dbReference>
<dbReference type="Pfam" id="PF00622">
    <property type="entry name" value="SPRY"/>
    <property type="match status" value="3"/>
</dbReference>
<keyword evidence="1 2" id="KW-0833">Ubl conjugation pathway</keyword>
<feature type="domain" description="HECT" evidence="6">
    <location>
        <begin position="4461"/>
        <end position="4831"/>
    </location>
</feature>